<dbReference type="EMBL" id="HG719251">
    <property type="protein sequence ID" value="CDJ57288.1"/>
    <property type="molecule type" value="Genomic_DNA"/>
</dbReference>
<dbReference type="VEuPathDB" id="ToxoDB:EMWEY_00033680"/>
<sequence>MGVFTLLLAGGAFLCSSSSPSFFATAASASAAAGPESKTYNLPSGGSLHIQVSRDVLPPTATTATSSSFSYGTPLSIPGATGSYGQYILTDNVEYRSGEVPILQQATGAAAAAATGGPSFLPSTFISSGAPLPTSQIIYGWVPDPDAATSSLASLNAAELNNALRSPAFVNKLRTRAMVEKSCNIPLAVDDRSYLESFYLSLIAERRFREREEEEKKEIEEELHQQQIAAANMNYARSAAARANIEKGKTGTGRGGEITGAEEEEEEEETAAALRYQETVDRIMSSRLEVLLTCKLAALLAQPNLFLNKNIQSIKLLELIAAALGVADNNSTDVLATANAAAAAATAATAGRSAPGGAAPSGVSATPMFGGIEPFLVASNPITTGHLLTLMIGYLERNSFFGPDARKPFYNFSTLIGGGGGEGGITMLDEMCSIDRDKDDMEQEMLSYSIPVEPLVDAATNAARIQIKTCRGGAANCLFNNSILNPLLNPLDVNNIIQNTKTREAFNFYTGLASAQIGNLLEDAGPRYYDIRAEQWVDALAKPAANTDSKYTLQQQQQQQQ</sequence>
<accession>U6M2J1</accession>
<feature type="coiled-coil region" evidence="1">
    <location>
        <begin position="202"/>
        <end position="229"/>
    </location>
</feature>
<keyword evidence="1" id="KW-0175">Coiled coil</keyword>
<name>U6M2J1_EIMMA</name>
<keyword evidence="5" id="KW-1185">Reference proteome</keyword>
<evidence type="ECO:0000256" key="2">
    <source>
        <dbReference type="SAM" id="MobiDB-lite"/>
    </source>
</evidence>
<dbReference type="GeneID" id="25337354"/>
<evidence type="ECO:0000256" key="3">
    <source>
        <dbReference type="SAM" id="SignalP"/>
    </source>
</evidence>
<keyword evidence="3" id="KW-0732">Signal</keyword>
<feature type="signal peptide" evidence="3">
    <location>
        <begin position="1"/>
        <end position="17"/>
    </location>
</feature>
<protein>
    <submittedName>
        <fullName evidence="4">Rhoptry neck protein 2, putative</fullName>
    </submittedName>
</protein>
<evidence type="ECO:0000313" key="5">
    <source>
        <dbReference type="Proteomes" id="UP000030763"/>
    </source>
</evidence>
<organism evidence="4 5">
    <name type="scientific">Eimeria maxima</name>
    <name type="common">Coccidian parasite</name>
    <dbReference type="NCBI Taxonomy" id="5804"/>
    <lineage>
        <taxon>Eukaryota</taxon>
        <taxon>Sar</taxon>
        <taxon>Alveolata</taxon>
        <taxon>Apicomplexa</taxon>
        <taxon>Conoidasida</taxon>
        <taxon>Coccidia</taxon>
        <taxon>Eucoccidiorida</taxon>
        <taxon>Eimeriorina</taxon>
        <taxon>Eimeriidae</taxon>
        <taxon>Eimeria</taxon>
    </lineage>
</organism>
<feature type="chain" id="PRO_5004675527" evidence="3">
    <location>
        <begin position="18"/>
        <end position="561"/>
    </location>
</feature>
<dbReference type="AlphaFoldDB" id="U6M2J1"/>
<feature type="region of interest" description="Disordered" evidence="2">
    <location>
        <begin position="247"/>
        <end position="269"/>
    </location>
</feature>
<dbReference type="Proteomes" id="UP000030763">
    <property type="component" value="Unassembled WGS sequence"/>
</dbReference>
<gene>
    <name evidence="4" type="ORF">EMWEY_00033680</name>
</gene>
<reference evidence="4" key="1">
    <citation type="submission" date="2013-10" db="EMBL/GenBank/DDBJ databases">
        <title>Genomic analysis of the causative agents of coccidiosis in chickens.</title>
        <authorList>
            <person name="Reid A.J."/>
            <person name="Blake D."/>
            <person name="Billington K."/>
            <person name="Browne H."/>
            <person name="Dunn M."/>
            <person name="Hung S."/>
            <person name="Kawahara F."/>
            <person name="Miranda-Saavedra D."/>
            <person name="Mourier T."/>
            <person name="Nagra H."/>
            <person name="Otto T.D."/>
            <person name="Rawlings N."/>
            <person name="Sanchez A."/>
            <person name="Sanders M."/>
            <person name="Subramaniam C."/>
            <person name="Tay Y."/>
            <person name="Dear P."/>
            <person name="Doerig C."/>
            <person name="Gruber A."/>
            <person name="Parkinson J."/>
            <person name="Shirley M."/>
            <person name="Wan K.L."/>
            <person name="Berriman M."/>
            <person name="Tomley F."/>
            <person name="Pain A."/>
        </authorList>
    </citation>
    <scope>NUCLEOTIDE SEQUENCE [LARGE SCALE GENOMIC DNA]</scope>
    <source>
        <strain evidence="4">Weybridge</strain>
    </source>
</reference>
<evidence type="ECO:0000313" key="4">
    <source>
        <dbReference type="EMBL" id="CDJ57288.1"/>
    </source>
</evidence>
<feature type="compositionally biased region" description="Acidic residues" evidence="2">
    <location>
        <begin position="260"/>
        <end position="269"/>
    </location>
</feature>
<dbReference type="OrthoDB" id="345453at2759"/>
<proteinExistence type="predicted"/>
<dbReference type="RefSeq" id="XP_013333938.1">
    <property type="nucleotide sequence ID" value="XM_013478484.1"/>
</dbReference>
<evidence type="ECO:0000256" key="1">
    <source>
        <dbReference type="SAM" id="Coils"/>
    </source>
</evidence>
<reference evidence="4" key="2">
    <citation type="submission" date="2013-10" db="EMBL/GenBank/DDBJ databases">
        <authorList>
            <person name="Aslett M."/>
        </authorList>
    </citation>
    <scope>NUCLEOTIDE SEQUENCE [LARGE SCALE GENOMIC DNA]</scope>
    <source>
        <strain evidence="4">Weybridge</strain>
    </source>
</reference>